<dbReference type="PROSITE" id="PS52039">
    <property type="entry name" value="TOPO_IA_2"/>
    <property type="match status" value="1"/>
</dbReference>
<gene>
    <name evidence="2" type="ORF">SAMN05444352_1448</name>
</gene>
<dbReference type="GO" id="GO:0003916">
    <property type="term" value="F:DNA topoisomerase activity"/>
    <property type="evidence" value="ECO:0007669"/>
    <property type="project" value="InterPro"/>
</dbReference>
<dbReference type="InterPro" id="IPR013497">
    <property type="entry name" value="Topo_IA_cen"/>
</dbReference>
<dbReference type="AlphaFoldDB" id="A0A239LX39"/>
<evidence type="ECO:0000313" key="2">
    <source>
        <dbReference type="EMBL" id="SNT34184.1"/>
    </source>
</evidence>
<dbReference type="InterPro" id="IPR023405">
    <property type="entry name" value="Topo_IA_core_domain"/>
</dbReference>
<dbReference type="InterPro" id="IPR013825">
    <property type="entry name" value="Topo_IA_cen_sub2"/>
</dbReference>
<dbReference type="GO" id="GO:0003677">
    <property type="term" value="F:DNA binding"/>
    <property type="evidence" value="ECO:0007669"/>
    <property type="project" value="InterPro"/>
</dbReference>
<organism evidence="2 3">
    <name type="scientific">Pseudomonas japonica</name>
    <dbReference type="NCBI Taxonomy" id="256466"/>
    <lineage>
        <taxon>Bacteria</taxon>
        <taxon>Pseudomonadati</taxon>
        <taxon>Pseudomonadota</taxon>
        <taxon>Gammaproteobacteria</taxon>
        <taxon>Pseudomonadales</taxon>
        <taxon>Pseudomonadaceae</taxon>
        <taxon>Pseudomonas</taxon>
    </lineage>
</organism>
<reference evidence="3" key="1">
    <citation type="submission" date="2017-06" db="EMBL/GenBank/DDBJ databases">
        <authorList>
            <person name="Varghese N."/>
            <person name="Submissions S."/>
        </authorList>
    </citation>
    <scope>NUCLEOTIDE SEQUENCE [LARGE SCALE GENOMIC DNA]</scope>
    <source>
        <strain evidence="3">DSM 22348</strain>
    </source>
</reference>
<keyword evidence="3" id="KW-1185">Reference proteome</keyword>
<dbReference type="Gene3D" id="2.70.20.10">
    <property type="entry name" value="Topoisomerase I, domain 3"/>
    <property type="match status" value="1"/>
</dbReference>
<feature type="domain" description="Topo IA-type catalytic" evidence="1">
    <location>
        <begin position="1"/>
        <end position="269"/>
    </location>
</feature>
<dbReference type="STRING" id="1215104.GCA_000730585_00383"/>
<accession>A0A239LX39</accession>
<name>A0A239LX39_9PSED</name>
<dbReference type="InterPro" id="IPR013826">
    <property type="entry name" value="Topo_IA_cen_sub3"/>
</dbReference>
<evidence type="ECO:0000313" key="3">
    <source>
        <dbReference type="Proteomes" id="UP000198407"/>
    </source>
</evidence>
<dbReference type="EMBL" id="FZOL01000044">
    <property type="protein sequence ID" value="SNT34184.1"/>
    <property type="molecule type" value="Genomic_DNA"/>
</dbReference>
<dbReference type="RefSeq" id="WP_042129932.1">
    <property type="nucleotide sequence ID" value="NZ_FZOL01000044.1"/>
</dbReference>
<dbReference type="GO" id="GO:0006265">
    <property type="term" value="P:DNA topological change"/>
    <property type="evidence" value="ECO:0007669"/>
    <property type="project" value="InterPro"/>
</dbReference>
<dbReference type="OrthoDB" id="10021007at2"/>
<sequence length="434" mass="46267">MTGMNESAHPMIEPLDYAMTPQRAAEHLSGDPLALYSLIWRGALATQVEGPVLVSTVIDLVAGPSATPGAADVRLRIHGLDPLCSAEDDASWARLLPEEVLPMARQEGLRGNPLPDALRDAIEALGPGLLDGEGWRCHDDAACMALRPLLPAPATWRVSTVVDEPGYGFDRLLRDMASGDVGRPSTYADGIERTLNNDLLSAGEALQVAQGGAQLLARIDELAARESGAQRVDAEFSRDLGLALSAIEDDPSLAGATLLRFAQRALGIDATALAAWLDDLQIDGESLDAAMARAASSLPAADSWDAQTLPAGLAPQLLCKEPEALLSAREQLDRLLADADMPGWKALNNRQRAARRLHLLSLGGSLRAWLETAARDLLLRWWIDLAPQERALLEEEVSGCPAPSAGDRQTLAELVASVVRALALPPLHDEELPA</sequence>
<dbReference type="SUPFAM" id="SSF56712">
    <property type="entry name" value="Prokaryotic type I DNA topoisomerase"/>
    <property type="match status" value="1"/>
</dbReference>
<dbReference type="Proteomes" id="UP000198407">
    <property type="component" value="Unassembled WGS sequence"/>
</dbReference>
<protein>
    <recommendedName>
        <fullName evidence="1">Topo IA-type catalytic domain-containing protein</fullName>
    </recommendedName>
</protein>
<dbReference type="Gene3D" id="1.10.290.10">
    <property type="entry name" value="Topoisomerase I, domain 4"/>
    <property type="match status" value="1"/>
</dbReference>
<evidence type="ECO:0000259" key="1">
    <source>
        <dbReference type="PROSITE" id="PS52039"/>
    </source>
</evidence>
<proteinExistence type="predicted"/>